<name>A0A6B0U6Q3_IXORI</name>
<feature type="signal peptide" evidence="1">
    <location>
        <begin position="1"/>
        <end position="19"/>
    </location>
</feature>
<reference evidence="2" key="1">
    <citation type="submission" date="2019-12" db="EMBL/GenBank/DDBJ databases">
        <title>An insight into the sialome of adult female Ixodes ricinus ticks feeding for 6 days.</title>
        <authorList>
            <person name="Perner J."/>
            <person name="Ribeiro J.M.C."/>
        </authorList>
    </citation>
    <scope>NUCLEOTIDE SEQUENCE</scope>
    <source>
        <strain evidence="2">Semi-engorged</strain>
        <tissue evidence="2">Salivary glands</tissue>
    </source>
</reference>
<organism evidence="2">
    <name type="scientific">Ixodes ricinus</name>
    <name type="common">Common tick</name>
    <name type="synonym">Acarus ricinus</name>
    <dbReference type="NCBI Taxonomy" id="34613"/>
    <lineage>
        <taxon>Eukaryota</taxon>
        <taxon>Metazoa</taxon>
        <taxon>Ecdysozoa</taxon>
        <taxon>Arthropoda</taxon>
        <taxon>Chelicerata</taxon>
        <taxon>Arachnida</taxon>
        <taxon>Acari</taxon>
        <taxon>Parasitiformes</taxon>
        <taxon>Ixodida</taxon>
        <taxon>Ixodoidea</taxon>
        <taxon>Ixodidae</taxon>
        <taxon>Ixodinae</taxon>
        <taxon>Ixodes</taxon>
    </lineage>
</organism>
<evidence type="ECO:0000313" key="2">
    <source>
        <dbReference type="EMBL" id="MXU83896.1"/>
    </source>
</evidence>
<dbReference type="AlphaFoldDB" id="A0A6B0U6Q3"/>
<accession>A0A6B0U6Q3</accession>
<sequence length="78" mass="8752">MHGLGVLLMLLHKLAFSQCQQLLEFLRGVLGCLLPLKHLQAQLGRQLLVPRQQVQHLEVCLVQLLRGQLQPLLQGGLL</sequence>
<dbReference type="EMBL" id="GIFC01001813">
    <property type="protein sequence ID" value="MXU83896.1"/>
    <property type="molecule type" value="Transcribed_RNA"/>
</dbReference>
<evidence type="ECO:0000256" key="1">
    <source>
        <dbReference type="SAM" id="SignalP"/>
    </source>
</evidence>
<feature type="chain" id="PRO_5025666746" evidence="1">
    <location>
        <begin position="20"/>
        <end position="78"/>
    </location>
</feature>
<protein>
    <submittedName>
        <fullName evidence="2">Putative secreted protein</fullName>
    </submittedName>
</protein>
<keyword evidence="1" id="KW-0732">Signal</keyword>
<proteinExistence type="predicted"/>